<dbReference type="InterPro" id="IPR012340">
    <property type="entry name" value="NA-bd_OB-fold"/>
</dbReference>
<reference evidence="3 4" key="1">
    <citation type="submission" date="2020-03" db="EMBL/GenBank/DDBJ databases">
        <title>Dissostichus mawsoni Genome sequencing and assembly.</title>
        <authorList>
            <person name="Park H."/>
        </authorList>
    </citation>
    <scope>NUCLEOTIDE SEQUENCE [LARGE SCALE GENOMIC DNA]</scope>
    <source>
        <strain evidence="3">DM0001</strain>
        <tissue evidence="3">Muscle</tissue>
    </source>
</reference>
<evidence type="ECO:0000256" key="1">
    <source>
        <dbReference type="SAM" id="MobiDB-lite"/>
    </source>
</evidence>
<dbReference type="Pfam" id="PF08292">
    <property type="entry name" value="RNA_pol_Rbc25"/>
    <property type="match status" value="1"/>
</dbReference>
<organism evidence="3 4">
    <name type="scientific">Dissostichus mawsoni</name>
    <name type="common">Antarctic cod</name>
    <dbReference type="NCBI Taxonomy" id="36200"/>
    <lineage>
        <taxon>Eukaryota</taxon>
        <taxon>Metazoa</taxon>
        <taxon>Chordata</taxon>
        <taxon>Craniata</taxon>
        <taxon>Vertebrata</taxon>
        <taxon>Euteleostomi</taxon>
        <taxon>Actinopterygii</taxon>
        <taxon>Neopterygii</taxon>
        <taxon>Teleostei</taxon>
        <taxon>Neoteleostei</taxon>
        <taxon>Acanthomorphata</taxon>
        <taxon>Eupercaria</taxon>
        <taxon>Perciformes</taxon>
        <taxon>Notothenioidei</taxon>
        <taxon>Nototheniidae</taxon>
        <taxon>Dissostichus</taxon>
    </lineage>
</organism>
<dbReference type="InterPro" id="IPR013238">
    <property type="entry name" value="RNA_pol_III_Rbc25"/>
</dbReference>
<evidence type="ECO:0000259" key="2">
    <source>
        <dbReference type="Pfam" id="PF08292"/>
    </source>
</evidence>
<feature type="region of interest" description="Disordered" evidence="1">
    <location>
        <begin position="54"/>
        <end position="82"/>
    </location>
</feature>
<feature type="region of interest" description="Disordered" evidence="1">
    <location>
        <begin position="17"/>
        <end position="38"/>
    </location>
</feature>
<dbReference type="Proteomes" id="UP000518266">
    <property type="component" value="Unassembled WGS sequence"/>
</dbReference>
<keyword evidence="4" id="KW-1185">Reference proteome</keyword>
<evidence type="ECO:0000313" key="3">
    <source>
        <dbReference type="EMBL" id="KAF3846748.1"/>
    </source>
</evidence>
<accession>A0A7J5YEM3</accession>
<dbReference type="AlphaFoldDB" id="A0A7J5YEM3"/>
<sequence length="149" mass="16279">MTTSSFLQSLFSSPLNLMKRSRSGSGSTRRTGAHDLYMDQGEDIRFRVTDEMFVDTSPTGPSAAETPTIPGQPVAPPAEEVEKKEAPYTLIPHDTSLISPSSPCGLPPPDRPEATALTWITLDLKQKTDDRVSRTASLFLPRPPRPCLL</sequence>
<evidence type="ECO:0000313" key="4">
    <source>
        <dbReference type="Proteomes" id="UP000518266"/>
    </source>
</evidence>
<gene>
    <name evidence="3" type="ORF">F7725_003826</name>
</gene>
<dbReference type="OrthoDB" id="10256606at2759"/>
<protein>
    <recommendedName>
        <fullName evidence="2">RNA polymerase III subunit Rpc25 domain-containing protein</fullName>
    </recommendedName>
</protein>
<feature type="domain" description="RNA polymerase III subunit Rpc25" evidence="2">
    <location>
        <begin position="33"/>
        <end position="91"/>
    </location>
</feature>
<name>A0A7J5YEM3_DISMA</name>
<comment type="caution">
    <text evidence="3">The sequence shown here is derived from an EMBL/GenBank/DDBJ whole genome shotgun (WGS) entry which is preliminary data.</text>
</comment>
<dbReference type="Gene3D" id="2.40.50.140">
    <property type="entry name" value="Nucleic acid-binding proteins"/>
    <property type="match status" value="1"/>
</dbReference>
<proteinExistence type="predicted"/>
<dbReference type="EMBL" id="JAAKFY010000014">
    <property type="protein sequence ID" value="KAF3846748.1"/>
    <property type="molecule type" value="Genomic_DNA"/>
</dbReference>